<organism evidence="2 3">
    <name type="scientific">Bimuria novae-zelandiae CBS 107.79</name>
    <dbReference type="NCBI Taxonomy" id="1447943"/>
    <lineage>
        <taxon>Eukaryota</taxon>
        <taxon>Fungi</taxon>
        <taxon>Dikarya</taxon>
        <taxon>Ascomycota</taxon>
        <taxon>Pezizomycotina</taxon>
        <taxon>Dothideomycetes</taxon>
        <taxon>Pleosporomycetidae</taxon>
        <taxon>Pleosporales</taxon>
        <taxon>Massarineae</taxon>
        <taxon>Didymosphaeriaceae</taxon>
        <taxon>Bimuria</taxon>
    </lineage>
</organism>
<accession>A0A6A5UW41</accession>
<evidence type="ECO:0000313" key="3">
    <source>
        <dbReference type="Proteomes" id="UP000800036"/>
    </source>
</evidence>
<evidence type="ECO:0000256" key="1">
    <source>
        <dbReference type="SAM" id="MobiDB-lite"/>
    </source>
</evidence>
<dbReference type="EMBL" id="ML976715">
    <property type="protein sequence ID" value="KAF1968918.1"/>
    <property type="molecule type" value="Genomic_DNA"/>
</dbReference>
<sequence length="447" mass="49282">MTRTSWARNASRHKAPACTHITMEQIPRSYIGGDACPSCGNCRTLGFLYVCRQERDIAYLENLSAQKKDVEYLKKSDLRRELEHIGLSESVIATAEQGFYTDEQLEKLKAGKSKLNQIIADTLQAARIRNVIAACKAHGQPNTDGSVDSTLQVQQEPVPSCQLLACHHCRPYFRDRIFMSFDAVFEEKIRPIQPTEADYLPVKSAQIMRDINSRPIAAPSSIKLEDLTPSTLLSASGFSDVSPSTPSQSSTLTYKTTQSEIDSLNTTRRRRRRFYTMGHRSSGEISRDLTHQMTLFSRQGLKDAFKGVFRAAERESSSSGSNITLPMPRTAAARGYGGAASMGEFDLGALHRVKRQKERCDLRHASSHGTCSTTCEVANGGLRRQRSSRTDGESDSSGSRVSVYSCASEGSEVEVEGGVALTEEAVERHTPDIISDPLALEDIMTQA</sequence>
<keyword evidence="3" id="KW-1185">Reference proteome</keyword>
<feature type="region of interest" description="Disordered" evidence="1">
    <location>
        <begin position="235"/>
        <end position="265"/>
    </location>
</feature>
<proteinExistence type="predicted"/>
<dbReference type="OrthoDB" id="4776522at2759"/>
<dbReference type="Proteomes" id="UP000800036">
    <property type="component" value="Unassembled WGS sequence"/>
</dbReference>
<reference evidence="2" key="1">
    <citation type="journal article" date="2020" name="Stud. Mycol.">
        <title>101 Dothideomycetes genomes: a test case for predicting lifestyles and emergence of pathogens.</title>
        <authorList>
            <person name="Haridas S."/>
            <person name="Albert R."/>
            <person name="Binder M."/>
            <person name="Bloem J."/>
            <person name="Labutti K."/>
            <person name="Salamov A."/>
            <person name="Andreopoulos B."/>
            <person name="Baker S."/>
            <person name="Barry K."/>
            <person name="Bills G."/>
            <person name="Bluhm B."/>
            <person name="Cannon C."/>
            <person name="Castanera R."/>
            <person name="Culley D."/>
            <person name="Daum C."/>
            <person name="Ezra D."/>
            <person name="Gonzalez J."/>
            <person name="Henrissat B."/>
            <person name="Kuo A."/>
            <person name="Liang C."/>
            <person name="Lipzen A."/>
            <person name="Lutzoni F."/>
            <person name="Magnuson J."/>
            <person name="Mondo S."/>
            <person name="Nolan M."/>
            <person name="Ohm R."/>
            <person name="Pangilinan J."/>
            <person name="Park H.-J."/>
            <person name="Ramirez L."/>
            <person name="Alfaro M."/>
            <person name="Sun H."/>
            <person name="Tritt A."/>
            <person name="Yoshinaga Y."/>
            <person name="Zwiers L.-H."/>
            <person name="Turgeon B."/>
            <person name="Goodwin S."/>
            <person name="Spatafora J."/>
            <person name="Crous P."/>
            <person name="Grigoriev I."/>
        </authorList>
    </citation>
    <scope>NUCLEOTIDE SEQUENCE</scope>
    <source>
        <strain evidence="2">CBS 107.79</strain>
    </source>
</reference>
<gene>
    <name evidence="2" type="ORF">BU23DRAFT_255591</name>
</gene>
<evidence type="ECO:0000313" key="2">
    <source>
        <dbReference type="EMBL" id="KAF1968918.1"/>
    </source>
</evidence>
<feature type="region of interest" description="Disordered" evidence="1">
    <location>
        <begin position="382"/>
        <end position="402"/>
    </location>
</feature>
<protein>
    <submittedName>
        <fullName evidence="2">Uncharacterized protein</fullName>
    </submittedName>
</protein>
<feature type="compositionally biased region" description="Low complexity" evidence="1">
    <location>
        <begin position="242"/>
        <end position="251"/>
    </location>
</feature>
<dbReference type="AlphaFoldDB" id="A0A6A5UW41"/>
<feature type="compositionally biased region" description="Polar residues" evidence="1">
    <location>
        <begin position="252"/>
        <end position="265"/>
    </location>
</feature>
<name>A0A6A5UW41_9PLEO</name>